<evidence type="ECO:0000313" key="2">
    <source>
        <dbReference type="EMBL" id="MDH5921363.1"/>
    </source>
</evidence>
<dbReference type="EMBL" id="JBGOOW010000009">
    <property type="protein sequence ID" value="MEZ8181257.1"/>
    <property type="molecule type" value="Genomic_DNA"/>
</dbReference>
<dbReference type="Proteomes" id="UP001177935">
    <property type="component" value="Unassembled WGS sequence"/>
</dbReference>
<reference evidence="3" key="2">
    <citation type="submission" date="2023-07" db="EMBL/GenBank/DDBJ databases">
        <title>Genome content predicts the carbon catabolic preferences of heterotrophic bacteria.</title>
        <authorList>
            <person name="Gralka M."/>
        </authorList>
    </citation>
    <scope>NUCLEOTIDE SEQUENCE</scope>
    <source>
        <strain evidence="3">6E02</strain>
    </source>
</reference>
<keyword evidence="6" id="KW-1185">Reference proteome</keyword>
<reference evidence="2" key="1">
    <citation type="submission" date="2022-01" db="EMBL/GenBank/DDBJ databases">
        <title>Vibrio aestuarianus Clade A and Clade B isolates are associated with Pacific oyster (Crassostrea gigas) disease outbreaks across Ireland.</title>
        <authorList>
            <person name="Coyle N."/>
            <person name="O'Toole C."/>
            <person name="Thomas J.C.L."/>
            <person name="Ryder D."/>
            <person name="Cheslett D."/>
            <person name="Feist S."/>
            <person name="Bean T."/>
            <person name="Joseph A."/>
            <person name="Waina A."/>
            <person name="Feil E."/>
            <person name="Verner-Jeffreys D.W."/>
        </authorList>
    </citation>
    <scope>NUCLEOTIDE SEQUENCE</scope>
    <source>
        <strain evidence="2">S/17/14 A</strain>
    </source>
</reference>
<evidence type="ECO:0000313" key="6">
    <source>
        <dbReference type="Proteomes" id="UP001569200"/>
    </source>
</evidence>
<reference evidence="4 6" key="3">
    <citation type="submission" date="2024-06" db="EMBL/GenBank/DDBJ databases">
        <authorList>
            <person name="Steensen K."/>
            <person name="Seneca J."/>
            <person name="Bartlau N."/>
            <person name="Yu A.X."/>
            <person name="Polz M.F."/>
        </authorList>
    </citation>
    <scope>NUCLEOTIDE SEQUENCE [LARGE SCALE GENOMIC DNA]</scope>
    <source>
        <strain evidence="4 6">1F145</strain>
    </source>
</reference>
<accession>A0A1V9JM91</accession>
<comment type="caution">
    <text evidence="2">The sequence shown here is derived from an EMBL/GenBank/DDBJ whole genome shotgun (WGS) entry which is preliminary data.</text>
</comment>
<evidence type="ECO:0000313" key="5">
    <source>
        <dbReference type="Proteomes" id="UP001159663"/>
    </source>
</evidence>
<evidence type="ECO:0000256" key="1">
    <source>
        <dbReference type="SAM" id="SignalP"/>
    </source>
</evidence>
<name>A0A1C3IX25_VIBSP</name>
<evidence type="ECO:0000313" key="4">
    <source>
        <dbReference type="EMBL" id="MEZ8181257.1"/>
    </source>
</evidence>
<dbReference type="Proteomes" id="UP001569200">
    <property type="component" value="Unassembled WGS sequence"/>
</dbReference>
<feature type="signal peptide" evidence="1">
    <location>
        <begin position="1"/>
        <end position="18"/>
    </location>
</feature>
<feature type="chain" id="PRO_5015062283" evidence="1">
    <location>
        <begin position="19"/>
        <end position="148"/>
    </location>
</feature>
<gene>
    <name evidence="4" type="ORF">ACED33_11260</name>
    <name evidence="2" type="ORF">L8R85_10055</name>
    <name evidence="3" type="ORF">Q8W42_12160</name>
</gene>
<dbReference type="EMBL" id="JAKMYX010000030">
    <property type="protein sequence ID" value="MDH5921363.1"/>
    <property type="molecule type" value="Genomic_DNA"/>
</dbReference>
<evidence type="ECO:0000313" key="3">
    <source>
        <dbReference type="EMBL" id="MDP2501463.1"/>
    </source>
</evidence>
<organism evidence="2 5">
    <name type="scientific">Vibrio splendidus</name>
    <dbReference type="NCBI Taxonomy" id="29497"/>
    <lineage>
        <taxon>Bacteria</taxon>
        <taxon>Pseudomonadati</taxon>
        <taxon>Pseudomonadota</taxon>
        <taxon>Gammaproteobacteria</taxon>
        <taxon>Vibrionales</taxon>
        <taxon>Vibrionaceae</taxon>
        <taxon>Vibrio</taxon>
    </lineage>
</organism>
<proteinExistence type="predicted"/>
<protein>
    <submittedName>
        <fullName evidence="2">Uncharacterized protein</fullName>
    </submittedName>
</protein>
<keyword evidence="1" id="KW-0732">Signal</keyword>
<accession>A0A1C3IX25</accession>
<dbReference type="AlphaFoldDB" id="A0A1C3IX25"/>
<dbReference type="Proteomes" id="UP001159663">
    <property type="component" value="Unassembled WGS sequence"/>
</dbReference>
<dbReference type="EMBL" id="JAUYVL010000005">
    <property type="protein sequence ID" value="MDP2501463.1"/>
    <property type="molecule type" value="Genomic_DNA"/>
</dbReference>
<dbReference type="RefSeq" id="WP_009846621.1">
    <property type="nucleotide sequence ID" value="NZ_CAWNSC010000001.1"/>
</dbReference>
<sequence>MRAYFLLIALLVSGAASASISKDEASRALLEPLSHPKIFKCVSKTGVDLYQAVFDMGVGYEADPINSKMIVNSRKGRYEYQILGAVRSERAGEIVVLTRHVGDGVKVAAMIDDENGKILGIGDKNHYRDCGVRPPPSAENMQNFWSKG</sequence>
<dbReference type="GeneID" id="72399159"/>